<evidence type="ECO:0000313" key="4">
    <source>
        <dbReference type="EMBL" id="RDV01180.1"/>
    </source>
</evidence>
<name>A0A371B0W1_9BRAD</name>
<keyword evidence="2" id="KW-0812">Transmembrane</keyword>
<keyword evidence="2" id="KW-0472">Membrane</keyword>
<evidence type="ECO:0000259" key="3">
    <source>
        <dbReference type="Pfam" id="PF10908"/>
    </source>
</evidence>
<dbReference type="OrthoDB" id="9816088at2"/>
<gene>
    <name evidence="4" type="ORF">DXH78_18275</name>
</gene>
<proteinExistence type="predicted"/>
<evidence type="ECO:0000256" key="1">
    <source>
        <dbReference type="SAM" id="MobiDB-lite"/>
    </source>
</evidence>
<protein>
    <submittedName>
        <fullName evidence="4">DUF2778 domain-containing protein</fullName>
    </submittedName>
</protein>
<dbReference type="RefSeq" id="WP_115518697.1">
    <property type="nucleotide sequence ID" value="NZ_QRGO01000003.1"/>
</dbReference>
<feature type="transmembrane region" description="Helical" evidence="2">
    <location>
        <begin position="35"/>
        <end position="60"/>
    </location>
</feature>
<dbReference type="EMBL" id="QRGO01000003">
    <property type="protein sequence ID" value="RDV01180.1"/>
    <property type="molecule type" value="Genomic_DNA"/>
</dbReference>
<reference evidence="5" key="1">
    <citation type="submission" date="2018-08" db="EMBL/GenBank/DDBJ databases">
        <authorList>
            <person name="Kim S.-J."/>
            <person name="Jung G.-Y."/>
        </authorList>
    </citation>
    <scope>NUCLEOTIDE SEQUENCE [LARGE SCALE GENOMIC DNA]</scope>
    <source>
        <strain evidence="5">GY_H</strain>
    </source>
</reference>
<feature type="region of interest" description="Disordered" evidence="1">
    <location>
        <begin position="193"/>
        <end position="217"/>
    </location>
</feature>
<accession>A0A371B0W1</accession>
<comment type="caution">
    <text evidence="4">The sequence shown here is derived from an EMBL/GenBank/DDBJ whole genome shotgun (WGS) entry which is preliminary data.</text>
</comment>
<keyword evidence="5" id="KW-1185">Reference proteome</keyword>
<keyword evidence="2" id="KW-1133">Transmembrane helix</keyword>
<organism evidence="4 5">
    <name type="scientific">Undibacter mobilis</name>
    <dbReference type="NCBI Taxonomy" id="2292256"/>
    <lineage>
        <taxon>Bacteria</taxon>
        <taxon>Pseudomonadati</taxon>
        <taxon>Pseudomonadota</taxon>
        <taxon>Alphaproteobacteria</taxon>
        <taxon>Hyphomicrobiales</taxon>
        <taxon>Nitrobacteraceae</taxon>
        <taxon>Undibacter</taxon>
    </lineage>
</organism>
<evidence type="ECO:0000313" key="5">
    <source>
        <dbReference type="Proteomes" id="UP000263993"/>
    </source>
</evidence>
<dbReference type="InterPro" id="IPR021225">
    <property type="entry name" value="Tlde1_dom"/>
</dbReference>
<evidence type="ECO:0000256" key="2">
    <source>
        <dbReference type="SAM" id="Phobius"/>
    </source>
</evidence>
<feature type="domain" description="Tlde1" evidence="3">
    <location>
        <begin position="241"/>
        <end position="343"/>
    </location>
</feature>
<sequence length="403" mass="42809">MTYTAAVTISASWGDHRRVSSAIAGRALRIVRNSFLLGIGAVGFVGVSALAVTFTAAWMVGGTMQPHTHLPSGPGSLVLTPYDQTAKAAVRGQGGAQWADAFIDRSKSILPAEQTRAVIAQPNPAPTTPAARTPAVPMPRPLPARLAQLRAEIEAPKPVVTAEAPVAAPIVALPVPKPEGASKLEAMAKIDPKPEAREEAKAPPKPAPVASIPPASLPDSVSRTAVYDITGSVVHMPDGTKLEAHSGLGERMDDPRHIKVRMRGPTPPNVYVLTEREKLFHGVRAIRLNPVYDDKMFGRDGMLAHTYMLGPNGQSNGCVSFKDYKKFLTAFLDGKVDKLVVVTDLKSQTWKSAAMQADGIPASVRRFAGGYSRPTVMPRGGDDAEPRYTAALGFAPERGAGDW</sequence>
<feature type="compositionally biased region" description="Basic and acidic residues" evidence="1">
    <location>
        <begin position="193"/>
        <end position="202"/>
    </location>
</feature>
<dbReference type="AlphaFoldDB" id="A0A371B0W1"/>
<dbReference type="Pfam" id="PF10908">
    <property type="entry name" value="Tlde1_dom"/>
    <property type="match status" value="1"/>
</dbReference>
<dbReference type="Proteomes" id="UP000263993">
    <property type="component" value="Unassembled WGS sequence"/>
</dbReference>